<feature type="region of interest" description="Disordered" evidence="1">
    <location>
        <begin position="1"/>
        <end position="47"/>
    </location>
</feature>
<dbReference type="EMBL" id="CM029038">
    <property type="protein sequence ID" value="KAG2653997.1"/>
    <property type="molecule type" value="Genomic_DNA"/>
</dbReference>
<dbReference type="AlphaFoldDB" id="A0A8T0X581"/>
<evidence type="ECO:0000313" key="3">
    <source>
        <dbReference type="Proteomes" id="UP000823388"/>
    </source>
</evidence>
<reference evidence="2" key="1">
    <citation type="submission" date="2020-05" db="EMBL/GenBank/DDBJ databases">
        <title>WGS assembly of Panicum virgatum.</title>
        <authorList>
            <person name="Lovell J.T."/>
            <person name="Jenkins J."/>
            <person name="Shu S."/>
            <person name="Juenger T.E."/>
            <person name="Schmutz J."/>
        </authorList>
    </citation>
    <scope>NUCLEOTIDE SEQUENCE</scope>
    <source>
        <strain evidence="2">AP13</strain>
    </source>
</reference>
<gene>
    <name evidence="2" type="ORF">PVAP13_1NG419319</name>
</gene>
<proteinExistence type="predicted"/>
<protein>
    <submittedName>
        <fullName evidence="2">Uncharacterized protein</fullName>
    </submittedName>
</protein>
<dbReference type="Proteomes" id="UP000823388">
    <property type="component" value="Chromosome 1N"/>
</dbReference>
<feature type="compositionally biased region" description="Basic residues" evidence="1">
    <location>
        <begin position="19"/>
        <end position="28"/>
    </location>
</feature>
<evidence type="ECO:0000256" key="1">
    <source>
        <dbReference type="SAM" id="MobiDB-lite"/>
    </source>
</evidence>
<sequence length="144" mass="15401">MGGRKAPASPSTGHEPNRPARRRPRRSRGAISAFPRPETSAPGLFGRPRARLEFGRWVGGPAGQVASRHACGAGERCRGRGAHDEPRHVRTYSPRPRLGGSIDLQPETAARPASGSVRAPYSDPAAGWPSCLLPNSRRRVTGRG</sequence>
<name>A0A8T0X581_PANVG</name>
<feature type="region of interest" description="Disordered" evidence="1">
    <location>
        <begin position="76"/>
        <end position="144"/>
    </location>
</feature>
<organism evidence="2 3">
    <name type="scientific">Panicum virgatum</name>
    <name type="common">Blackwell switchgrass</name>
    <dbReference type="NCBI Taxonomy" id="38727"/>
    <lineage>
        <taxon>Eukaryota</taxon>
        <taxon>Viridiplantae</taxon>
        <taxon>Streptophyta</taxon>
        <taxon>Embryophyta</taxon>
        <taxon>Tracheophyta</taxon>
        <taxon>Spermatophyta</taxon>
        <taxon>Magnoliopsida</taxon>
        <taxon>Liliopsida</taxon>
        <taxon>Poales</taxon>
        <taxon>Poaceae</taxon>
        <taxon>PACMAD clade</taxon>
        <taxon>Panicoideae</taxon>
        <taxon>Panicodae</taxon>
        <taxon>Paniceae</taxon>
        <taxon>Panicinae</taxon>
        <taxon>Panicum</taxon>
        <taxon>Panicum sect. Hiantes</taxon>
    </lineage>
</organism>
<accession>A0A8T0X581</accession>
<keyword evidence="3" id="KW-1185">Reference proteome</keyword>
<comment type="caution">
    <text evidence="2">The sequence shown here is derived from an EMBL/GenBank/DDBJ whole genome shotgun (WGS) entry which is preliminary data.</text>
</comment>
<feature type="compositionally biased region" description="Basic and acidic residues" evidence="1">
    <location>
        <begin position="76"/>
        <end position="88"/>
    </location>
</feature>
<evidence type="ECO:0000313" key="2">
    <source>
        <dbReference type="EMBL" id="KAG2653997.1"/>
    </source>
</evidence>